<dbReference type="PANTHER" id="PTHR46093">
    <property type="entry name" value="ACYL-COA-BINDING DOMAIN-CONTAINING PROTEIN 5"/>
    <property type="match status" value="1"/>
</dbReference>
<evidence type="ECO:0000313" key="4">
    <source>
        <dbReference type="Proteomes" id="UP001149090"/>
    </source>
</evidence>
<evidence type="ECO:0000313" key="3">
    <source>
        <dbReference type="EMBL" id="KAJ5066663.1"/>
    </source>
</evidence>
<evidence type="ECO:0000256" key="1">
    <source>
        <dbReference type="ARBA" id="ARBA00022441"/>
    </source>
</evidence>
<sequence length="271" mass="31943">MKKSNKKFIGWKQLIPITEEKPMEVAKSGIFFDSDQHKIYIFGGNKLNPTQESNQLFSFDLQNNKWEQIKPDQNKQPSIRSAHSMTGFKNKIWIFGGNMENEYYDDLWEFDTNLNQWTKIEFAGHEKKPSGRYSHSAIYHNGFIYLFGGFSNEGSRKNDLWRFNTLQKKWEEIPSIGEIPKARSSHTCHIYEDNLMIVGEWFLYDFPQNPSLFPSARFGSVGCAYSRSHFFLFGGQYENTLTYDEIWDFGFEQEIICDLRDFLDQKLLTDF</sequence>
<dbReference type="Pfam" id="PF24681">
    <property type="entry name" value="Kelch_KLHDC2_KLHL20_DRC7"/>
    <property type="match status" value="1"/>
</dbReference>
<comment type="caution">
    <text evidence="3">The sequence shown here is derived from an EMBL/GenBank/DDBJ whole genome shotgun (WGS) entry which is preliminary data.</text>
</comment>
<dbReference type="InterPro" id="IPR015915">
    <property type="entry name" value="Kelch-typ_b-propeller"/>
</dbReference>
<reference evidence="3" key="1">
    <citation type="submission" date="2022-10" db="EMBL/GenBank/DDBJ databases">
        <title>Novel sulphate-reducing endosymbionts in the free-living metamonad Anaeramoeba.</title>
        <authorList>
            <person name="Jerlstrom-Hultqvist J."/>
            <person name="Cepicka I."/>
            <person name="Gallot-Lavallee L."/>
            <person name="Salas-Leiva D."/>
            <person name="Curtis B.A."/>
            <person name="Zahonova K."/>
            <person name="Pipaliya S."/>
            <person name="Dacks J."/>
            <person name="Roger A.J."/>
        </authorList>
    </citation>
    <scope>NUCLEOTIDE SEQUENCE</scope>
    <source>
        <strain evidence="3">BMAN</strain>
    </source>
</reference>
<dbReference type="InterPro" id="IPR006652">
    <property type="entry name" value="Kelch_1"/>
</dbReference>
<keyword evidence="2" id="KW-0677">Repeat</keyword>
<keyword evidence="1" id="KW-0880">Kelch repeat</keyword>
<dbReference type="SMART" id="SM00612">
    <property type="entry name" value="Kelch"/>
    <property type="match status" value="3"/>
</dbReference>
<proteinExistence type="predicted"/>
<dbReference type="AlphaFoldDB" id="A0A9Q0L630"/>
<evidence type="ECO:0000256" key="2">
    <source>
        <dbReference type="ARBA" id="ARBA00022737"/>
    </source>
</evidence>
<dbReference type="EMBL" id="JAPDFW010000138">
    <property type="protein sequence ID" value="KAJ5066663.1"/>
    <property type="molecule type" value="Genomic_DNA"/>
</dbReference>
<accession>A0A9Q0L630</accession>
<dbReference type="Gene3D" id="2.120.10.80">
    <property type="entry name" value="Kelch-type beta propeller"/>
    <property type="match status" value="1"/>
</dbReference>
<gene>
    <name evidence="3" type="ORF">M0811_13432</name>
</gene>
<dbReference type="Proteomes" id="UP001149090">
    <property type="component" value="Unassembled WGS sequence"/>
</dbReference>
<dbReference type="PANTHER" id="PTHR46093:SF18">
    <property type="entry name" value="FIBRONECTIN TYPE-III DOMAIN-CONTAINING PROTEIN"/>
    <property type="match status" value="1"/>
</dbReference>
<keyword evidence="4" id="KW-1185">Reference proteome</keyword>
<protein>
    <submittedName>
        <fullName evidence="3">Rab9 effector protein</fullName>
    </submittedName>
</protein>
<dbReference type="OMA" id="LMIVGEW"/>
<dbReference type="OrthoDB" id="45365at2759"/>
<organism evidence="3 4">
    <name type="scientific">Anaeramoeba ignava</name>
    <name type="common">Anaerobic marine amoeba</name>
    <dbReference type="NCBI Taxonomy" id="1746090"/>
    <lineage>
        <taxon>Eukaryota</taxon>
        <taxon>Metamonada</taxon>
        <taxon>Anaeramoebidae</taxon>
        <taxon>Anaeramoeba</taxon>
    </lineage>
</organism>
<dbReference type="SUPFAM" id="SSF117281">
    <property type="entry name" value="Kelch motif"/>
    <property type="match status" value="1"/>
</dbReference>
<name>A0A9Q0L630_ANAIG</name>